<sequence>MRLTLRLAAKMVEDVDISKLSHLELVEHAKYLKQQIVSLQGRINNLQGVSKDSKKARRSLDFSKFTRRRVSLKILYFGWDYNGLARQELNKQTIAEKVIESFEKCRMLEDASTCSLAVCGRTDKGVSALSQVLTLILRSNVHSGIGVIAPEDKSMLYPEKPEIDYVLVGNRNLPADIRILAWAPVPPEFTARRSCLSRSYKYFFPASGLNLQAIRSAAKKFEGAHDFRNFCSSQVSNGVVNHERRILSVELNVHDSSLPEGHPRQMCCLTFRGTAFLYHQIRCMVSILLSIGRGLEQPALIDSLLDIAKTPRKPQYEIAAPEPLVFCEPEYEGLEWQTSSAAREEIVKHIQRMWTEQAVRTTVVTHMLDRIEQDLFPECQQNNYLWPVCHEAPVTPSRNRQPILKRSTEESLEEKIKNYENKKSRKEALLVKGDTDDQSLINESEYNSPFPQ</sequence>
<dbReference type="GO" id="GO:0003723">
    <property type="term" value="F:RNA binding"/>
    <property type="evidence" value="ECO:0007669"/>
    <property type="project" value="InterPro"/>
</dbReference>
<dbReference type="GO" id="GO:1990481">
    <property type="term" value="P:mRNA pseudouridine synthesis"/>
    <property type="evidence" value="ECO:0007669"/>
    <property type="project" value="TreeGrafter"/>
</dbReference>
<gene>
    <name evidence="7" type="primary">PUS3</name>
    <name evidence="7" type="ORF">TR155685</name>
</gene>
<proteinExistence type="inferred from homology"/>
<reference evidence="7" key="1">
    <citation type="submission" date="2016-01" db="EMBL/GenBank/DDBJ databases">
        <title>Reference transcriptome for the parasite Schistocephalus solidus: insights into the molecular evolution of parasitism.</title>
        <authorList>
            <person name="Hebert F.O."/>
            <person name="Grambauer S."/>
            <person name="Barber I."/>
            <person name="Landry C.R."/>
            <person name="Aubin-Horth N."/>
        </authorList>
    </citation>
    <scope>NUCLEOTIDE SEQUENCE</scope>
</reference>
<dbReference type="InterPro" id="IPR020097">
    <property type="entry name" value="PsdUridine_synth_TruA_a/b_dom"/>
</dbReference>
<evidence type="ECO:0000256" key="5">
    <source>
        <dbReference type="SAM" id="MobiDB-lite"/>
    </source>
</evidence>
<dbReference type="InterPro" id="IPR020095">
    <property type="entry name" value="PsdUridine_synth_TruA_C"/>
</dbReference>
<dbReference type="InterPro" id="IPR020103">
    <property type="entry name" value="PsdUridine_synth_cat_dom_sf"/>
</dbReference>
<dbReference type="GO" id="GO:0005634">
    <property type="term" value="C:nucleus"/>
    <property type="evidence" value="ECO:0007669"/>
    <property type="project" value="TreeGrafter"/>
</dbReference>
<dbReference type="Pfam" id="PF01416">
    <property type="entry name" value="PseudoU_synth_1"/>
    <property type="match status" value="1"/>
</dbReference>
<evidence type="ECO:0000313" key="7">
    <source>
        <dbReference type="EMBL" id="JAP52070.1"/>
    </source>
</evidence>
<protein>
    <recommendedName>
        <fullName evidence="4">tRNA pseudouridine synthase</fullName>
        <ecNumber evidence="4">5.4.99.12</ecNumber>
    </recommendedName>
</protein>
<accession>A0A0X3PL84</accession>
<dbReference type="EC" id="5.4.99.12" evidence="4"/>
<dbReference type="SUPFAM" id="SSF55120">
    <property type="entry name" value="Pseudouridine synthase"/>
    <property type="match status" value="1"/>
</dbReference>
<feature type="region of interest" description="Disordered" evidence="5">
    <location>
        <begin position="427"/>
        <end position="452"/>
    </location>
</feature>
<evidence type="ECO:0000256" key="3">
    <source>
        <dbReference type="ARBA" id="ARBA00023235"/>
    </source>
</evidence>
<dbReference type="InterPro" id="IPR001406">
    <property type="entry name" value="PsdUridine_synth_TruA"/>
</dbReference>
<dbReference type="Gene3D" id="3.30.70.580">
    <property type="entry name" value="Pseudouridine synthase I, catalytic domain, N-terminal subdomain"/>
    <property type="match status" value="1"/>
</dbReference>
<dbReference type="InterPro" id="IPR020094">
    <property type="entry name" value="TruA/RsuA/RluB/E/F_N"/>
</dbReference>
<feature type="domain" description="Pseudouridine synthase I TruA alpha/beta" evidence="6">
    <location>
        <begin position="217"/>
        <end position="332"/>
    </location>
</feature>
<dbReference type="AlphaFoldDB" id="A0A0X3PL84"/>
<dbReference type="GO" id="GO:0031119">
    <property type="term" value="P:tRNA pseudouridine synthesis"/>
    <property type="evidence" value="ECO:0007669"/>
    <property type="project" value="TreeGrafter"/>
</dbReference>
<evidence type="ECO:0000259" key="6">
    <source>
        <dbReference type="Pfam" id="PF01416"/>
    </source>
</evidence>
<organism evidence="7">
    <name type="scientific">Schistocephalus solidus</name>
    <name type="common">Tapeworm</name>
    <dbReference type="NCBI Taxonomy" id="70667"/>
    <lineage>
        <taxon>Eukaryota</taxon>
        <taxon>Metazoa</taxon>
        <taxon>Spiralia</taxon>
        <taxon>Lophotrochozoa</taxon>
        <taxon>Platyhelminthes</taxon>
        <taxon>Cestoda</taxon>
        <taxon>Eucestoda</taxon>
        <taxon>Diphyllobothriidea</taxon>
        <taxon>Diphyllobothriidae</taxon>
        <taxon>Schistocephalus</taxon>
    </lineage>
</organism>
<name>A0A0X3PL84_SCHSO</name>
<comment type="catalytic activity">
    <reaction evidence="4">
        <text>uridine(38/39/40) in tRNA = pseudouridine(38/39/40) in tRNA</text>
        <dbReference type="Rhea" id="RHEA:22376"/>
        <dbReference type="Rhea" id="RHEA-COMP:10085"/>
        <dbReference type="Rhea" id="RHEA-COMP:10087"/>
        <dbReference type="ChEBI" id="CHEBI:65314"/>
        <dbReference type="ChEBI" id="CHEBI:65315"/>
        <dbReference type="EC" id="5.4.99.12"/>
    </reaction>
</comment>
<evidence type="ECO:0000256" key="4">
    <source>
        <dbReference type="RuleBase" id="RU003792"/>
    </source>
</evidence>
<keyword evidence="3 4" id="KW-0413">Isomerase</keyword>
<dbReference type="GO" id="GO:0160147">
    <property type="term" value="F:tRNA pseudouridine(38-40) synthase activity"/>
    <property type="evidence" value="ECO:0007669"/>
    <property type="project" value="UniProtKB-EC"/>
</dbReference>
<dbReference type="PANTHER" id="PTHR11142:SF5">
    <property type="entry name" value="TRNA PSEUDOURIDINE(38_39) SYNTHASE"/>
    <property type="match status" value="1"/>
</dbReference>
<dbReference type="EMBL" id="GEEE01011155">
    <property type="protein sequence ID" value="JAP52070.1"/>
    <property type="molecule type" value="Transcribed_RNA"/>
</dbReference>
<dbReference type="Gene3D" id="3.30.70.660">
    <property type="entry name" value="Pseudouridine synthase I, catalytic domain, C-terminal subdomain"/>
    <property type="match status" value="1"/>
</dbReference>
<comment type="similarity">
    <text evidence="1 4">Belongs to the tRNA pseudouridine synthase TruA family.</text>
</comment>
<dbReference type="NCBIfam" id="TIGR00071">
    <property type="entry name" value="hisT_truA"/>
    <property type="match status" value="1"/>
</dbReference>
<dbReference type="PANTHER" id="PTHR11142">
    <property type="entry name" value="PSEUDOURIDYLATE SYNTHASE"/>
    <property type="match status" value="1"/>
</dbReference>
<feature type="compositionally biased region" description="Polar residues" evidence="5">
    <location>
        <begin position="438"/>
        <end position="452"/>
    </location>
</feature>
<keyword evidence="2 4" id="KW-0819">tRNA processing</keyword>
<evidence type="ECO:0000256" key="2">
    <source>
        <dbReference type="ARBA" id="ARBA00022694"/>
    </source>
</evidence>
<dbReference type="GO" id="GO:0005737">
    <property type="term" value="C:cytoplasm"/>
    <property type="evidence" value="ECO:0007669"/>
    <property type="project" value="TreeGrafter"/>
</dbReference>
<evidence type="ECO:0000256" key="1">
    <source>
        <dbReference type="ARBA" id="ARBA00009375"/>
    </source>
</evidence>